<evidence type="ECO:0000256" key="3">
    <source>
        <dbReference type="ARBA" id="ARBA00004173"/>
    </source>
</evidence>
<evidence type="ECO:0000256" key="7">
    <source>
        <dbReference type="ARBA" id="ARBA00022722"/>
    </source>
</evidence>
<dbReference type="Proteomes" id="UP000186922">
    <property type="component" value="Unassembled WGS sequence"/>
</dbReference>
<sequence>MQRIGPLVCSSFVRQLRLNLLSWKPLGKQVKDWHFPQRMFVRNSTANQNRRQRRDIEQNIPLDNVIVAPTDASPLTELSMMPNFRRWHAILVQLCGNADRYVPSDEWDRTFKEFHDDGPARKQSFYGSMMTLACSFRYRKLGDSILDHFQTKQLPFNIAVASRYIKLLGRTAGKDSAEKILKMYESIRKHFPGDVYDVGTAENLIAGLYQTTKWKDCFSLLKMMDFTGRAGPMAVSFTMAGAFLNKDCEAAMKLVGRLREQQFSPSAVGFAAWFQYAKAVGYEAVKQMLSCIRDSEWYLPLEVVKDMKSYFESLPEYKWTGKFTTMTLKGECKACHEYMEAIVVKKQEFEELQKNFINAVIEGSDVFLHTNPQELQRYRDFVEQNKPFDVIVDGLNVAYHQGGGGGGGRDAPKRLSRQLRVVVEHLLKRKQKKILVVGRKHMLSWPSYEMGILRDKVHLFFAENTSQDDPFVLYAAMTSGLGCAFLSGDLMRDHRFKLALQDDELRKTFLKWQRTHQMELLKVHPDHTVTVKSPMKYVTTVQWTDQSLHIPYSSGLPLGLHELPSTWLCLTKATKFPNNTSNPVLLDL</sequence>
<dbReference type="Pfam" id="PF16953">
    <property type="entry name" value="PRORP"/>
    <property type="match status" value="1"/>
</dbReference>
<keyword evidence="18" id="KW-1185">Reference proteome</keyword>
<evidence type="ECO:0000256" key="11">
    <source>
        <dbReference type="ARBA" id="ARBA00022842"/>
    </source>
</evidence>
<dbReference type="EMBL" id="BDGG01000001">
    <property type="protein sequence ID" value="GAU87293.1"/>
    <property type="molecule type" value="Genomic_DNA"/>
</dbReference>
<dbReference type="GO" id="GO:0001682">
    <property type="term" value="P:tRNA 5'-leader removal"/>
    <property type="evidence" value="ECO:0007669"/>
    <property type="project" value="TreeGrafter"/>
</dbReference>
<reference evidence="17 18" key="1">
    <citation type="journal article" date="2016" name="Nat. Commun.">
        <title>Extremotolerant tardigrade genome and improved radiotolerance of human cultured cells by tardigrade-unique protein.</title>
        <authorList>
            <person name="Hashimoto T."/>
            <person name="Horikawa D.D."/>
            <person name="Saito Y."/>
            <person name="Kuwahara H."/>
            <person name="Kozuka-Hata H."/>
            <person name="Shin-I T."/>
            <person name="Minakuchi Y."/>
            <person name="Ohishi K."/>
            <person name="Motoyama A."/>
            <person name="Aizu T."/>
            <person name="Enomoto A."/>
            <person name="Kondo K."/>
            <person name="Tanaka S."/>
            <person name="Hara Y."/>
            <person name="Koshikawa S."/>
            <person name="Sagara H."/>
            <person name="Miura T."/>
            <person name="Yokobori S."/>
            <person name="Miyagawa K."/>
            <person name="Suzuki Y."/>
            <person name="Kubo T."/>
            <person name="Oyama M."/>
            <person name="Kohara Y."/>
            <person name="Fujiyama A."/>
            <person name="Arakawa K."/>
            <person name="Katayama T."/>
            <person name="Toyoda A."/>
            <person name="Kunieda T."/>
        </authorList>
    </citation>
    <scope>NUCLEOTIDE SEQUENCE [LARGE SCALE GENOMIC DNA]</scope>
    <source>
        <strain evidence="17 18">YOKOZUNA-1</strain>
    </source>
</reference>
<dbReference type="PANTHER" id="PTHR13547:SF1">
    <property type="entry name" value="MITOCHONDRIAL RIBONUCLEASE P CATALYTIC SUBUNIT"/>
    <property type="match status" value="1"/>
</dbReference>
<keyword evidence="6" id="KW-0819">tRNA processing</keyword>
<evidence type="ECO:0000313" key="17">
    <source>
        <dbReference type="EMBL" id="GAU87293.1"/>
    </source>
</evidence>
<evidence type="ECO:0000256" key="8">
    <source>
        <dbReference type="ARBA" id="ARBA00022723"/>
    </source>
</evidence>
<keyword evidence="13" id="KW-0496">Mitochondrion</keyword>
<evidence type="ECO:0000256" key="13">
    <source>
        <dbReference type="ARBA" id="ARBA00023128"/>
    </source>
</evidence>
<dbReference type="STRING" id="947166.A0A1D1ULR9"/>
<evidence type="ECO:0000256" key="14">
    <source>
        <dbReference type="ARBA" id="ARBA00044536"/>
    </source>
</evidence>
<evidence type="ECO:0000256" key="15">
    <source>
        <dbReference type="ARBA" id="ARBA00044559"/>
    </source>
</evidence>
<dbReference type="EC" id="3.1.26.5" evidence="5"/>
<evidence type="ECO:0000313" key="18">
    <source>
        <dbReference type="Proteomes" id="UP000186922"/>
    </source>
</evidence>
<evidence type="ECO:0000256" key="10">
    <source>
        <dbReference type="ARBA" id="ARBA00022833"/>
    </source>
</evidence>
<keyword evidence="9" id="KW-0378">Hydrolase</keyword>
<keyword evidence="7" id="KW-0540">Nuclease</keyword>
<dbReference type="Gene3D" id="3.40.50.11980">
    <property type="match status" value="1"/>
</dbReference>
<dbReference type="GO" id="GO:0097745">
    <property type="term" value="P:mitochondrial tRNA 5'-end processing"/>
    <property type="evidence" value="ECO:0007669"/>
    <property type="project" value="TreeGrafter"/>
</dbReference>
<keyword evidence="8" id="KW-0479">Metal-binding</keyword>
<comment type="caution">
    <text evidence="17">The sequence shown here is derived from an EMBL/GenBank/DDBJ whole genome shotgun (WGS) entry which is preliminary data.</text>
</comment>
<dbReference type="AlphaFoldDB" id="A0A1D1ULR9"/>
<feature type="domain" description="PRORP" evidence="16">
    <location>
        <begin position="327"/>
        <end position="569"/>
    </location>
</feature>
<dbReference type="InterPro" id="IPR033495">
    <property type="entry name" value="MRPP3_PIN_dom"/>
</dbReference>
<proteinExistence type="inferred from homology"/>
<evidence type="ECO:0000256" key="6">
    <source>
        <dbReference type="ARBA" id="ARBA00022694"/>
    </source>
</evidence>
<comment type="similarity">
    <text evidence="4">Belongs to the PPR family. P subfamily.</text>
</comment>
<dbReference type="Gene3D" id="1.25.40.10">
    <property type="entry name" value="Tetratricopeptide repeat domain"/>
    <property type="match status" value="1"/>
</dbReference>
<evidence type="ECO:0000256" key="2">
    <source>
        <dbReference type="ARBA" id="ARBA00001946"/>
    </source>
</evidence>
<accession>A0A1D1ULR9</accession>
<name>A0A1D1ULR9_RAMVA</name>
<evidence type="ECO:0000256" key="4">
    <source>
        <dbReference type="ARBA" id="ARBA00007626"/>
    </source>
</evidence>
<keyword evidence="11" id="KW-0460">Magnesium</keyword>
<keyword evidence="10" id="KW-0862">Zinc</keyword>
<comment type="catalytic activity">
    <reaction evidence="1">
        <text>Endonucleolytic cleavage of RNA, removing 5'-extranucleotides from tRNA precursor.</text>
        <dbReference type="EC" id="3.1.26.5"/>
    </reaction>
</comment>
<comment type="subcellular location">
    <subcellularLocation>
        <location evidence="3">Mitochondrion</location>
    </subcellularLocation>
</comment>
<evidence type="ECO:0000259" key="16">
    <source>
        <dbReference type="Pfam" id="PF16953"/>
    </source>
</evidence>
<evidence type="ECO:0000256" key="9">
    <source>
        <dbReference type="ARBA" id="ARBA00022801"/>
    </source>
</evidence>
<evidence type="ECO:0000256" key="12">
    <source>
        <dbReference type="ARBA" id="ARBA00022946"/>
    </source>
</evidence>
<dbReference type="OrthoDB" id="46913at2759"/>
<dbReference type="InterPro" id="IPR031595">
    <property type="entry name" value="PRORP_C"/>
</dbReference>
<dbReference type="GO" id="GO:0030678">
    <property type="term" value="C:mitochondrial ribonuclease P complex"/>
    <property type="evidence" value="ECO:0007669"/>
    <property type="project" value="TreeGrafter"/>
</dbReference>
<comment type="cofactor">
    <cofactor evidence="2">
        <name>Mg(2+)</name>
        <dbReference type="ChEBI" id="CHEBI:18420"/>
    </cofactor>
</comment>
<dbReference type="GO" id="GO:0046872">
    <property type="term" value="F:metal ion binding"/>
    <property type="evidence" value="ECO:0007669"/>
    <property type="project" value="UniProtKB-KW"/>
</dbReference>
<keyword evidence="12" id="KW-0809">Transit peptide</keyword>
<organism evidence="17 18">
    <name type="scientific">Ramazzottius varieornatus</name>
    <name type="common">Water bear</name>
    <name type="synonym">Tardigrade</name>
    <dbReference type="NCBI Taxonomy" id="947166"/>
    <lineage>
        <taxon>Eukaryota</taxon>
        <taxon>Metazoa</taxon>
        <taxon>Ecdysozoa</taxon>
        <taxon>Tardigrada</taxon>
        <taxon>Eutardigrada</taxon>
        <taxon>Parachela</taxon>
        <taxon>Hypsibioidea</taxon>
        <taxon>Ramazzottiidae</taxon>
        <taxon>Ramazzottius</taxon>
    </lineage>
</organism>
<dbReference type="GO" id="GO:0004526">
    <property type="term" value="F:ribonuclease P activity"/>
    <property type="evidence" value="ECO:0007669"/>
    <property type="project" value="UniProtKB-EC"/>
</dbReference>
<dbReference type="InterPro" id="IPR011990">
    <property type="entry name" value="TPR-like_helical_dom_sf"/>
</dbReference>
<evidence type="ECO:0000256" key="5">
    <source>
        <dbReference type="ARBA" id="ARBA00012179"/>
    </source>
</evidence>
<protein>
    <recommendedName>
        <fullName evidence="14">Mitochondrial ribonuclease P catalytic subunit</fullName>
        <ecNumber evidence="5">3.1.26.5</ecNumber>
    </recommendedName>
    <alternativeName>
        <fullName evidence="15">Mitochondrial ribonuclease P protein 3</fullName>
    </alternativeName>
</protein>
<gene>
    <name evidence="17" type="primary">RvY_00172</name>
    <name evidence="17" type="synonym">RvY_00172.1</name>
    <name evidence="17" type="ORF">RvY_00172-1</name>
</gene>
<dbReference type="PANTHER" id="PTHR13547">
    <property type="match status" value="1"/>
</dbReference>
<evidence type="ECO:0000256" key="1">
    <source>
        <dbReference type="ARBA" id="ARBA00000928"/>
    </source>
</evidence>
<dbReference type="CDD" id="cd18718">
    <property type="entry name" value="PIN_PRORP"/>
    <property type="match status" value="1"/>
</dbReference>